<protein>
    <submittedName>
        <fullName evidence="7">Retrovirus-related Pol polyprotein from transposon TNT 1-94</fullName>
    </submittedName>
</protein>
<dbReference type="Gene3D" id="3.30.420.10">
    <property type="entry name" value="Ribonuclease H-like superfamily/Ribonuclease H"/>
    <property type="match status" value="1"/>
</dbReference>
<dbReference type="Proteomes" id="UP000075243">
    <property type="component" value="Chromosome 10"/>
</dbReference>
<feature type="domain" description="Reverse transcriptase Ty1/copia-type" evidence="4">
    <location>
        <begin position="358"/>
        <end position="454"/>
    </location>
</feature>
<evidence type="ECO:0000256" key="2">
    <source>
        <dbReference type="ARBA" id="ARBA00022723"/>
    </source>
</evidence>
<dbReference type="OMA" id="RVEERWY"/>
<evidence type="ECO:0000256" key="1">
    <source>
        <dbReference type="ARBA" id="ARBA00022670"/>
    </source>
</evidence>
<feature type="domain" description="GAG-pre-integrase" evidence="5">
    <location>
        <begin position="213"/>
        <end position="281"/>
    </location>
</feature>
<evidence type="ECO:0000259" key="4">
    <source>
        <dbReference type="Pfam" id="PF07727"/>
    </source>
</evidence>
<gene>
    <name evidence="7" type="ORF">KK1_015244</name>
</gene>
<accession>A0A151SYE6</accession>
<evidence type="ECO:0000259" key="6">
    <source>
        <dbReference type="Pfam" id="PF22936"/>
    </source>
</evidence>
<dbReference type="PANTHER" id="PTHR42648">
    <property type="entry name" value="TRANSPOSASE, PUTATIVE-RELATED"/>
    <property type="match status" value="1"/>
</dbReference>
<dbReference type="EMBL" id="CM003612">
    <property type="protein sequence ID" value="KYP59803.1"/>
    <property type="molecule type" value="Genomic_DNA"/>
</dbReference>
<dbReference type="SUPFAM" id="SSF53098">
    <property type="entry name" value="Ribonuclease H-like"/>
    <property type="match status" value="1"/>
</dbReference>
<keyword evidence="1" id="KW-0645">Protease</keyword>
<evidence type="ECO:0000259" key="5">
    <source>
        <dbReference type="Pfam" id="PF13976"/>
    </source>
</evidence>
<evidence type="ECO:0000256" key="3">
    <source>
        <dbReference type="ARBA" id="ARBA00022801"/>
    </source>
</evidence>
<dbReference type="Pfam" id="PF07727">
    <property type="entry name" value="RVT_2"/>
    <property type="match status" value="1"/>
</dbReference>
<evidence type="ECO:0000313" key="7">
    <source>
        <dbReference type="EMBL" id="KYP59803.1"/>
    </source>
</evidence>
<dbReference type="AlphaFoldDB" id="A0A151SYE6"/>
<dbReference type="InterPro" id="IPR012337">
    <property type="entry name" value="RNaseH-like_sf"/>
</dbReference>
<reference evidence="7 8" key="1">
    <citation type="journal article" date="2012" name="Nat. Biotechnol.">
        <title>Draft genome sequence of pigeonpea (Cajanus cajan), an orphan legume crop of resource-poor farmers.</title>
        <authorList>
            <person name="Varshney R.K."/>
            <person name="Chen W."/>
            <person name="Li Y."/>
            <person name="Bharti A.K."/>
            <person name="Saxena R.K."/>
            <person name="Schlueter J.A."/>
            <person name="Donoghue M.T."/>
            <person name="Azam S."/>
            <person name="Fan G."/>
            <person name="Whaley A.M."/>
            <person name="Farmer A.D."/>
            <person name="Sheridan J."/>
            <person name="Iwata A."/>
            <person name="Tuteja R."/>
            <person name="Penmetsa R.V."/>
            <person name="Wu W."/>
            <person name="Upadhyaya H.D."/>
            <person name="Yang S.P."/>
            <person name="Shah T."/>
            <person name="Saxena K.B."/>
            <person name="Michael T."/>
            <person name="McCombie W.R."/>
            <person name="Yang B."/>
            <person name="Zhang G."/>
            <person name="Yang H."/>
            <person name="Wang J."/>
            <person name="Spillane C."/>
            <person name="Cook D.R."/>
            <person name="May G.D."/>
            <person name="Xu X."/>
            <person name="Jackson S.A."/>
        </authorList>
    </citation>
    <scope>NUCLEOTIDE SEQUENCE [LARGE SCALE GENOMIC DNA]</scope>
    <source>
        <strain evidence="8">cv. Asha</strain>
    </source>
</reference>
<evidence type="ECO:0000313" key="8">
    <source>
        <dbReference type="Proteomes" id="UP000075243"/>
    </source>
</evidence>
<name>A0A151SYE6_CAJCA</name>
<feature type="domain" description="Retrovirus-related Pol polyprotein from transposon TNT 1-94-like beta-barrel" evidence="6">
    <location>
        <begin position="99"/>
        <end position="177"/>
    </location>
</feature>
<keyword evidence="2" id="KW-0479">Metal-binding</keyword>
<dbReference type="PANTHER" id="PTHR42648:SF18">
    <property type="entry name" value="RETROTRANSPOSON, UNCLASSIFIED-LIKE PROTEIN"/>
    <property type="match status" value="1"/>
</dbReference>
<proteinExistence type="predicted"/>
<dbReference type="GO" id="GO:0006508">
    <property type="term" value="P:proteolysis"/>
    <property type="evidence" value="ECO:0007669"/>
    <property type="project" value="UniProtKB-KW"/>
</dbReference>
<dbReference type="Pfam" id="PF22936">
    <property type="entry name" value="Pol_BBD"/>
    <property type="match status" value="1"/>
</dbReference>
<dbReference type="InterPro" id="IPR036397">
    <property type="entry name" value="RNaseH_sf"/>
</dbReference>
<dbReference type="Pfam" id="PF13976">
    <property type="entry name" value="gag_pre-integrs"/>
    <property type="match status" value="1"/>
</dbReference>
<organism evidence="7 8">
    <name type="scientific">Cajanus cajan</name>
    <name type="common">Pigeon pea</name>
    <name type="synonym">Cajanus indicus</name>
    <dbReference type="NCBI Taxonomy" id="3821"/>
    <lineage>
        <taxon>Eukaryota</taxon>
        <taxon>Viridiplantae</taxon>
        <taxon>Streptophyta</taxon>
        <taxon>Embryophyta</taxon>
        <taxon>Tracheophyta</taxon>
        <taxon>Spermatophyta</taxon>
        <taxon>Magnoliopsida</taxon>
        <taxon>eudicotyledons</taxon>
        <taxon>Gunneridae</taxon>
        <taxon>Pentapetalae</taxon>
        <taxon>rosids</taxon>
        <taxon>fabids</taxon>
        <taxon>Fabales</taxon>
        <taxon>Fabaceae</taxon>
        <taxon>Papilionoideae</taxon>
        <taxon>50 kb inversion clade</taxon>
        <taxon>NPAAA clade</taxon>
        <taxon>indigoferoid/millettioid clade</taxon>
        <taxon>Phaseoleae</taxon>
        <taxon>Cajanus</taxon>
    </lineage>
</organism>
<dbReference type="Gramene" id="C.cajan_14810.t">
    <property type="protein sequence ID" value="C.cajan_14810.t"/>
    <property type="gene ID" value="C.cajan_14810"/>
</dbReference>
<dbReference type="InterPro" id="IPR013103">
    <property type="entry name" value="RVT_2"/>
</dbReference>
<dbReference type="InterPro" id="IPR039537">
    <property type="entry name" value="Retrotran_Ty1/copia-like"/>
</dbReference>
<keyword evidence="3" id="KW-0378">Hydrolase</keyword>
<sequence length="520" mass="60159">MSASEKFVQPAIPKFDGHYDFWLMTMENFLRSKELWSLWMRQPLNKAIIECFKCHKLRKFQYECPDWEKKANYAEFDEEEELVLMSYEEPHQTRVEERWYFDSGCSNHMIGNKSWFLNLEEEHCRTVKLGNDMQMIVATKGSVRVQVKGITQVLSDVYYIPELKNNLLSIGKLQEKGLAILILDGTCKVFHPRMGLIMKTVMSGNKMFYVSAFDGTSMEPNKIFCLKAEIALGKENHLWHCRFGHFNHKALKTLAYKKMVIGLPSLKYPQNICTTCLTGKQHRKPIPSKSLWRASKQLQLVHPDIRGPIQPASNSDKRYILSFIDDFTRKTWVYFLHEKSEAFVTFKKFKTCVEKEIRASSEHTLFSKSQGGKILIVSLYVDDLIFTGNDITMCDRFKNSMMLDFDMSDLGKMNHFLGIEVRQCSNGIFIYQKRYAQEVLTRFGMQDSNAVKNQIVPGTKLSKDKSWLCVITTPLNDGVIKLSHCNSQDQVASIMTKPLKLEQFETLRDLLGVIDVDALV</sequence>
<dbReference type="GO" id="GO:0046872">
    <property type="term" value="F:metal ion binding"/>
    <property type="evidence" value="ECO:0007669"/>
    <property type="project" value="UniProtKB-KW"/>
</dbReference>
<keyword evidence="8" id="KW-1185">Reference proteome</keyword>
<dbReference type="InterPro" id="IPR025724">
    <property type="entry name" value="GAG-pre-integrase_dom"/>
</dbReference>
<dbReference type="InterPro" id="IPR054722">
    <property type="entry name" value="PolX-like_BBD"/>
</dbReference>
<dbReference type="GO" id="GO:0008233">
    <property type="term" value="F:peptidase activity"/>
    <property type="evidence" value="ECO:0007669"/>
    <property type="project" value="UniProtKB-KW"/>
</dbReference>
<dbReference type="GO" id="GO:0003676">
    <property type="term" value="F:nucleic acid binding"/>
    <property type="evidence" value="ECO:0007669"/>
    <property type="project" value="InterPro"/>
</dbReference>